<dbReference type="Pfam" id="PF21832">
    <property type="entry name" value="DUF6892"/>
    <property type="match status" value="1"/>
</dbReference>
<dbReference type="EMBL" id="JBHRYB010000013">
    <property type="protein sequence ID" value="MFC3681067.1"/>
    <property type="molecule type" value="Genomic_DNA"/>
</dbReference>
<feature type="domain" description="DUF7256" evidence="2">
    <location>
        <begin position="15"/>
        <end position="146"/>
    </location>
</feature>
<keyword evidence="4" id="KW-1185">Reference proteome</keyword>
<dbReference type="InterPro" id="IPR054187">
    <property type="entry name" value="DUF6892"/>
</dbReference>
<gene>
    <name evidence="3" type="ORF">ACFOMG_13250</name>
</gene>
<evidence type="ECO:0000313" key="4">
    <source>
        <dbReference type="Proteomes" id="UP001595722"/>
    </source>
</evidence>
<feature type="domain" description="DUF6892" evidence="1">
    <location>
        <begin position="169"/>
        <end position="281"/>
    </location>
</feature>
<dbReference type="Pfam" id="PF23917">
    <property type="entry name" value="DUF7256"/>
    <property type="match status" value="1"/>
</dbReference>
<organism evidence="3 4">
    <name type="scientific">Bacterioplanoides pacificum</name>
    <dbReference type="NCBI Taxonomy" id="1171596"/>
    <lineage>
        <taxon>Bacteria</taxon>
        <taxon>Pseudomonadati</taxon>
        <taxon>Pseudomonadota</taxon>
        <taxon>Gammaproteobacteria</taxon>
        <taxon>Oceanospirillales</taxon>
        <taxon>Oceanospirillaceae</taxon>
        <taxon>Bacterioplanoides</taxon>
    </lineage>
</organism>
<comment type="caution">
    <text evidence="3">The sequence shown here is derived from an EMBL/GenBank/DDBJ whole genome shotgun (WGS) entry which is preliminary data.</text>
</comment>
<evidence type="ECO:0000259" key="2">
    <source>
        <dbReference type="Pfam" id="PF23917"/>
    </source>
</evidence>
<dbReference type="InterPro" id="IPR032675">
    <property type="entry name" value="LRR_dom_sf"/>
</dbReference>
<dbReference type="Proteomes" id="UP001595722">
    <property type="component" value="Unassembled WGS sequence"/>
</dbReference>
<dbReference type="Gene3D" id="3.80.10.10">
    <property type="entry name" value="Ribonuclease Inhibitor"/>
    <property type="match status" value="1"/>
</dbReference>
<reference evidence="4" key="1">
    <citation type="journal article" date="2019" name="Int. J. Syst. Evol. Microbiol.">
        <title>The Global Catalogue of Microorganisms (GCM) 10K type strain sequencing project: providing services to taxonomists for standard genome sequencing and annotation.</title>
        <authorList>
            <consortium name="The Broad Institute Genomics Platform"/>
            <consortium name="The Broad Institute Genome Sequencing Center for Infectious Disease"/>
            <person name="Wu L."/>
            <person name="Ma J."/>
        </authorList>
    </citation>
    <scope>NUCLEOTIDE SEQUENCE [LARGE SCALE GENOMIC DNA]</scope>
    <source>
        <strain evidence="4">KCTC 42424</strain>
    </source>
</reference>
<evidence type="ECO:0000259" key="1">
    <source>
        <dbReference type="Pfam" id="PF21832"/>
    </source>
</evidence>
<dbReference type="RefSeq" id="WP_376867240.1">
    <property type="nucleotide sequence ID" value="NZ_JBHRYB010000013.1"/>
</dbReference>
<dbReference type="InterPro" id="IPR055680">
    <property type="entry name" value="DUF7256"/>
</dbReference>
<name>A0ABV7VW67_9GAMM</name>
<sequence length="346" mass="38646">MSKPSPSNKSLTKSLIRLPLGTPLADVKALFGQRWTTIKPRDQGWVLRSNGLPVGLRFDQQGLLAYLDCNANSPKLQMQQLSPGMSLEQAQAIYPQLTLTPDAELEQFGILSYNTPLEDGNRLEIRCRNQQLIAITLDNPNACYPDNTQQLEPEAHIYPPADTQACHFFADPNFKLAVLGELNQRQLINLADRQQLTDFVYGRPMDTDDLPFGLVQPVLDYLSHYPLTDALLARLTSVSVDFSDDIYCYCFNYWDGEGQEFDVSSLTGIGHCINLETLYLTCGCDGVSLTPLRTLKKLRHIYADGLAFTDYEILLALPQLESVNGLLEHIPAAIATQLQARNIVLN</sequence>
<protein>
    <submittedName>
        <fullName evidence="3">DUF6892 domain-containing protein</fullName>
    </submittedName>
</protein>
<evidence type="ECO:0000313" key="3">
    <source>
        <dbReference type="EMBL" id="MFC3681067.1"/>
    </source>
</evidence>
<accession>A0ABV7VW67</accession>
<proteinExistence type="predicted"/>